<dbReference type="SUPFAM" id="SSF55781">
    <property type="entry name" value="GAF domain-like"/>
    <property type="match status" value="1"/>
</dbReference>
<dbReference type="InterPro" id="IPR036390">
    <property type="entry name" value="WH_DNA-bd_sf"/>
</dbReference>
<dbReference type="Proteomes" id="UP001057877">
    <property type="component" value="Chromosome"/>
</dbReference>
<protein>
    <submittedName>
        <fullName evidence="6">IclR family transcriptional regulator</fullName>
    </submittedName>
</protein>
<keyword evidence="7" id="KW-1185">Reference proteome</keyword>
<dbReference type="SUPFAM" id="SSF46785">
    <property type="entry name" value="Winged helix' DNA-binding domain"/>
    <property type="match status" value="1"/>
</dbReference>
<evidence type="ECO:0000259" key="5">
    <source>
        <dbReference type="PROSITE" id="PS51078"/>
    </source>
</evidence>
<dbReference type="PROSITE" id="PS51077">
    <property type="entry name" value="HTH_ICLR"/>
    <property type="match status" value="1"/>
</dbReference>
<reference evidence="6" key="1">
    <citation type="submission" date="2022-01" db="EMBL/GenBank/DDBJ databases">
        <title>Paenibacillus spongiae sp. nov., isolated from marine sponge.</title>
        <authorList>
            <person name="Li Z."/>
            <person name="Zhang M."/>
        </authorList>
    </citation>
    <scope>NUCLEOTIDE SEQUENCE</scope>
    <source>
        <strain evidence="6">PHS-Z3</strain>
    </source>
</reference>
<feature type="domain" description="HTH iclR-type" evidence="4">
    <location>
        <begin position="8"/>
        <end position="70"/>
    </location>
</feature>
<dbReference type="Gene3D" id="3.30.450.40">
    <property type="match status" value="1"/>
</dbReference>
<dbReference type="Gene3D" id="1.10.10.10">
    <property type="entry name" value="Winged helix-like DNA-binding domain superfamily/Winged helix DNA-binding domain"/>
    <property type="match status" value="1"/>
</dbReference>
<dbReference type="RefSeq" id="WP_258383378.1">
    <property type="nucleotide sequence ID" value="NZ_CP091430.1"/>
</dbReference>
<evidence type="ECO:0000313" key="6">
    <source>
        <dbReference type="EMBL" id="UVI27293.1"/>
    </source>
</evidence>
<dbReference type="InterPro" id="IPR029016">
    <property type="entry name" value="GAF-like_dom_sf"/>
</dbReference>
<dbReference type="PROSITE" id="PS51078">
    <property type="entry name" value="ICLR_ED"/>
    <property type="match status" value="1"/>
</dbReference>
<dbReference type="InterPro" id="IPR050707">
    <property type="entry name" value="HTH_MetabolicPath_Reg"/>
</dbReference>
<dbReference type="Pfam" id="PF01614">
    <property type="entry name" value="IclR_C"/>
    <property type="match status" value="1"/>
</dbReference>
<dbReference type="PANTHER" id="PTHR30136:SF24">
    <property type="entry name" value="HTH-TYPE TRANSCRIPTIONAL REPRESSOR ALLR"/>
    <property type="match status" value="1"/>
</dbReference>
<organism evidence="6 7">
    <name type="scientific">Paenibacillus spongiae</name>
    <dbReference type="NCBI Taxonomy" id="2909671"/>
    <lineage>
        <taxon>Bacteria</taxon>
        <taxon>Bacillati</taxon>
        <taxon>Bacillota</taxon>
        <taxon>Bacilli</taxon>
        <taxon>Bacillales</taxon>
        <taxon>Paenibacillaceae</taxon>
        <taxon>Paenibacillus</taxon>
    </lineage>
</organism>
<proteinExistence type="predicted"/>
<keyword evidence="1" id="KW-0805">Transcription regulation</keyword>
<evidence type="ECO:0000256" key="2">
    <source>
        <dbReference type="ARBA" id="ARBA00023125"/>
    </source>
</evidence>
<sequence>MEKQSPKVKSADRVLDIFELFTGEKESYNLTEISKALHMPSSSAYQILQNMLSRGYLETDSTGKQFRLGNKIFEIRVQHRQSTNLTSEFYQIAGKIVDDLNEGVQLGVRSEDKVVYIAEKHVSQPFRLNSNLGSVLPLHASASGKILLSRLPDEELQALYPKKKLQTYTSNTISTFDALKAEIEKVRQDEIAYNMGESIEGVQCIAGPVYDMEGNVVAAVSISIPVIRVTDEIWENIHYWIRRACREITNKVYRQN</sequence>
<dbReference type="PANTHER" id="PTHR30136">
    <property type="entry name" value="HELIX-TURN-HELIX TRANSCRIPTIONAL REGULATOR, ICLR FAMILY"/>
    <property type="match status" value="1"/>
</dbReference>
<name>A0ABY5S1H3_9BACL</name>
<dbReference type="EMBL" id="CP091430">
    <property type="protein sequence ID" value="UVI27293.1"/>
    <property type="molecule type" value="Genomic_DNA"/>
</dbReference>
<accession>A0ABY5S1H3</accession>
<dbReference type="InterPro" id="IPR036388">
    <property type="entry name" value="WH-like_DNA-bd_sf"/>
</dbReference>
<dbReference type="InterPro" id="IPR014757">
    <property type="entry name" value="Tscrpt_reg_IclR_C"/>
</dbReference>
<evidence type="ECO:0000313" key="7">
    <source>
        <dbReference type="Proteomes" id="UP001057877"/>
    </source>
</evidence>
<dbReference type="Pfam" id="PF09339">
    <property type="entry name" value="HTH_IclR"/>
    <property type="match status" value="1"/>
</dbReference>
<keyword evidence="3" id="KW-0804">Transcription</keyword>
<gene>
    <name evidence="6" type="ORF">L1F29_17580</name>
</gene>
<evidence type="ECO:0000256" key="1">
    <source>
        <dbReference type="ARBA" id="ARBA00023015"/>
    </source>
</evidence>
<keyword evidence="2" id="KW-0238">DNA-binding</keyword>
<dbReference type="InterPro" id="IPR005471">
    <property type="entry name" value="Tscrpt_reg_IclR_N"/>
</dbReference>
<evidence type="ECO:0000256" key="3">
    <source>
        <dbReference type="ARBA" id="ARBA00023163"/>
    </source>
</evidence>
<dbReference type="SMART" id="SM00346">
    <property type="entry name" value="HTH_ICLR"/>
    <property type="match status" value="1"/>
</dbReference>
<feature type="domain" description="IclR-ED" evidence="5">
    <location>
        <begin position="71"/>
        <end position="254"/>
    </location>
</feature>
<evidence type="ECO:0000259" key="4">
    <source>
        <dbReference type="PROSITE" id="PS51077"/>
    </source>
</evidence>